<dbReference type="Pfam" id="PF06985">
    <property type="entry name" value="HET"/>
    <property type="match status" value="1"/>
</dbReference>
<dbReference type="PANTHER" id="PTHR33112:SF8">
    <property type="entry name" value="HETEROKARYON INCOMPATIBILITY DOMAIN-CONTAINING PROTEIN"/>
    <property type="match status" value="1"/>
</dbReference>
<name>A0A2J6S8S0_HYAVF</name>
<reference evidence="2 3" key="1">
    <citation type="submission" date="2016-04" db="EMBL/GenBank/DDBJ databases">
        <title>A degradative enzymes factory behind the ericoid mycorrhizal symbiosis.</title>
        <authorList>
            <consortium name="DOE Joint Genome Institute"/>
            <person name="Martino E."/>
            <person name="Morin E."/>
            <person name="Grelet G."/>
            <person name="Kuo A."/>
            <person name="Kohler A."/>
            <person name="Daghino S."/>
            <person name="Barry K."/>
            <person name="Choi C."/>
            <person name="Cichocki N."/>
            <person name="Clum A."/>
            <person name="Copeland A."/>
            <person name="Hainaut M."/>
            <person name="Haridas S."/>
            <person name="Labutti K."/>
            <person name="Lindquist E."/>
            <person name="Lipzen A."/>
            <person name="Khouja H.-R."/>
            <person name="Murat C."/>
            <person name="Ohm R."/>
            <person name="Olson A."/>
            <person name="Spatafora J."/>
            <person name="Veneault-Fourrey C."/>
            <person name="Henrissat B."/>
            <person name="Grigoriev I."/>
            <person name="Martin F."/>
            <person name="Perotto S."/>
        </authorList>
    </citation>
    <scope>NUCLEOTIDE SEQUENCE [LARGE SCALE GENOMIC DNA]</scope>
    <source>
        <strain evidence="2 3">F</strain>
    </source>
</reference>
<dbReference type="InterPro" id="IPR010730">
    <property type="entry name" value="HET"/>
</dbReference>
<evidence type="ECO:0000313" key="2">
    <source>
        <dbReference type="EMBL" id="PMD47164.1"/>
    </source>
</evidence>
<gene>
    <name evidence="2" type="ORF">L207DRAFT_448731</name>
</gene>
<dbReference type="AlphaFoldDB" id="A0A2J6S8S0"/>
<dbReference type="Proteomes" id="UP000235786">
    <property type="component" value="Unassembled WGS sequence"/>
</dbReference>
<dbReference type="EMBL" id="KZ613938">
    <property type="protein sequence ID" value="PMD47164.1"/>
    <property type="molecule type" value="Genomic_DNA"/>
</dbReference>
<evidence type="ECO:0000259" key="1">
    <source>
        <dbReference type="Pfam" id="PF06985"/>
    </source>
</evidence>
<keyword evidence="3" id="KW-1185">Reference proteome</keyword>
<dbReference type="OrthoDB" id="5362512at2759"/>
<organism evidence="2 3">
    <name type="scientific">Hyaloscypha variabilis (strain UAMH 11265 / GT02V1 / F)</name>
    <name type="common">Meliniomyces variabilis</name>
    <dbReference type="NCBI Taxonomy" id="1149755"/>
    <lineage>
        <taxon>Eukaryota</taxon>
        <taxon>Fungi</taxon>
        <taxon>Dikarya</taxon>
        <taxon>Ascomycota</taxon>
        <taxon>Pezizomycotina</taxon>
        <taxon>Leotiomycetes</taxon>
        <taxon>Helotiales</taxon>
        <taxon>Hyaloscyphaceae</taxon>
        <taxon>Hyaloscypha</taxon>
        <taxon>Hyaloscypha variabilis</taxon>
    </lineage>
</organism>
<feature type="domain" description="Heterokaryon incompatibility" evidence="1">
    <location>
        <begin position="212"/>
        <end position="392"/>
    </location>
</feature>
<evidence type="ECO:0000313" key="3">
    <source>
        <dbReference type="Proteomes" id="UP000235786"/>
    </source>
</evidence>
<protein>
    <submittedName>
        <fullName evidence="2">HET-domain-containing protein</fullName>
    </submittedName>
</protein>
<proteinExistence type="predicted"/>
<dbReference type="PANTHER" id="PTHR33112">
    <property type="entry name" value="DOMAIN PROTEIN, PUTATIVE-RELATED"/>
    <property type="match status" value="1"/>
</dbReference>
<sequence>MLCQTCKSIEFDQLLPPKEELDDFPHASGTQHHDSFAALLAAAESGCELCEAIKNNTAVLIKQEALRNRFKSEQVYLKMNIKGRHNAGYLGCSAMWVHCLGRVIAQLEIYVPEASVLADPGLSLISGRPISSNPASNESFALAKAWIHSCLTSRDHKFCPKLNQPHMYPLLQKSLDEPRLPTRLIDVGPSDGSQEPKLILSSAYGLSTNCEYVALSHCWGQAQLYRIHNDDTRIDLETWMEDQKKLAEIKRKPLTTTSETLEQRLQQIPMSTLPKTFRDAITFTRGLGLKYVWIDSLCIIQNSKSDWEEEAARMADIYKNSYVTIAAESSRDSHEGMFSERVIAFQPIEVPFNSKTRGIGDVLYIRQALDDWETCVNGTKSALRSRGWVLQESLLAPRTIRVSSQQMFWECRSKSLAEGNMTPILPEGKGREKKWNWTRNKRFLAGASNELCDSEIDFEAMTDQNLTARDVMYLQWSSIIRDYSHRKLSVSSDIFPALEGLAREFNNHLNDTYITGLWKRDLLRGLLWRVEDSKPGELPLEATPYRAPSWSWASTFGGIISDSSERVYRVGNYHVEIINIQIYLEGDLALGDEVSHYGGITGGVLTLRGRWTSCSRWPRFEEGNYDNNSPLFRYSEEGFGNMFRYLDYSLEVQYEMRHKRGRTLSLLEIAPWVQDERDFPVVYFLILESGDYGDEKVFKRAGVVMLHRETANLEDHERWVRDWEIKEVTIV</sequence>
<accession>A0A2J6S8S0</accession>